<dbReference type="GO" id="GO:0009252">
    <property type="term" value="P:peptidoglycan biosynthetic process"/>
    <property type="evidence" value="ECO:0007669"/>
    <property type="project" value="UniProtKB-UniPathway"/>
</dbReference>
<evidence type="ECO:0000256" key="14">
    <source>
        <dbReference type="PIRSR" id="PIRSR618044-2"/>
    </source>
</evidence>
<dbReference type="SUPFAM" id="SSF56601">
    <property type="entry name" value="beta-lactamase/transpeptidase-like"/>
    <property type="match status" value="1"/>
</dbReference>
<feature type="active site" evidence="13">
    <location>
        <position position="126"/>
    </location>
</feature>
<dbReference type="UniPathway" id="UPA00219"/>
<dbReference type="PANTHER" id="PTHR21581">
    <property type="entry name" value="D-ALANYL-D-ALANINE CARBOXYPEPTIDASE"/>
    <property type="match status" value="1"/>
</dbReference>
<comment type="function">
    <text evidence="1">Removes C-terminal D-alanyl residues from sugar-peptide cell wall precursors.</text>
</comment>
<dbReference type="InterPro" id="IPR012338">
    <property type="entry name" value="Beta-lactam/transpept-like"/>
</dbReference>
<evidence type="ECO:0000256" key="12">
    <source>
        <dbReference type="ARBA" id="ARBA00034000"/>
    </source>
</evidence>
<dbReference type="InterPro" id="IPR037167">
    <property type="entry name" value="Peptidase_S11_C_sf"/>
</dbReference>
<evidence type="ECO:0000256" key="16">
    <source>
        <dbReference type="SAM" id="SignalP"/>
    </source>
</evidence>
<keyword evidence="7 16" id="KW-0732">Signal</keyword>
<proteinExistence type="inferred from homology"/>
<feature type="binding site" evidence="14">
    <location>
        <position position="228"/>
    </location>
    <ligand>
        <name>substrate</name>
    </ligand>
</feature>
<name>A0A2U2AGB8_9GAMM</name>
<evidence type="ECO:0000313" key="19">
    <source>
        <dbReference type="Proteomes" id="UP000245020"/>
    </source>
</evidence>
<dbReference type="InterPro" id="IPR012907">
    <property type="entry name" value="Peptidase_S11_C"/>
</dbReference>
<evidence type="ECO:0000256" key="11">
    <source>
        <dbReference type="ARBA" id="ARBA00023316"/>
    </source>
</evidence>
<dbReference type="Pfam" id="PF00768">
    <property type="entry name" value="Peptidase_S11"/>
    <property type="match status" value="1"/>
</dbReference>
<keyword evidence="19" id="KW-1185">Reference proteome</keyword>
<comment type="pathway">
    <text evidence="2">Cell wall biogenesis; peptidoglycan biosynthesis.</text>
</comment>
<organism evidence="18 19">
    <name type="scientific">Ignatzschineria ureiclastica</name>
    <dbReference type="NCBI Taxonomy" id="472582"/>
    <lineage>
        <taxon>Bacteria</taxon>
        <taxon>Pseudomonadati</taxon>
        <taxon>Pseudomonadota</taxon>
        <taxon>Gammaproteobacteria</taxon>
        <taxon>Cardiobacteriales</taxon>
        <taxon>Ignatzschineriaceae</taxon>
        <taxon>Ignatzschineria</taxon>
    </lineage>
</organism>
<comment type="catalytic activity">
    <reaction evidence="12">
        <text>Preferential cleavage: (Ac)2-L-Lys-D-Ala-|-D-Ala. Also transpeptidation of peptidyl-alanyl moieties that are N-acyl substituents of D-alanine.</text>
        <dbReference type="EC" id="3.4.16.4"/>
    </reaction>
</comment>
<dbReference type="SUPFAM" id="SSF69189">
    <property type="entry name" value="Penicillin-binding protein associated domain"/>
    <property type="match status" value="1"/>
</dbReference>
<evidence type="ECO:0000313" key="18">
    <source>
        <dbReference type="EMBL" id="PWD81706.1"/>
    </source>
</evidence>
<dbReference type="InterPro" id="IPR018044">
    <property type="entry name" value="Peptidase_S11"/>
</dbReference>
<dbReference type="SMART" id="SM00936">
    <property type="entry name" value="PBP5_C"/>
    <property type="match status" value="1"/>
</dbReference>
<evidence type="ECO:0000256" key="2">
    <source>
        <dbReference type="ARBA" id="ARBA00004752"/>
    </source>
</evidence>
<feature type="active site" description="Proton acceptor" evidence="13">
    <location>
        <position position="69"/>
    </location>
</feature>
<comment type="caution">
    <text evidence="18">The sequence shown here is derived from an EMBL/GenBank/DDBJ whole genome shotgun (WGS) entry which is preliminary data.</text>
</comment>
<evidence type="ECO:0000256" key="3">
    <source>
        <dbReference type="ARBA" id="ARBA00007164"/>
    </source>
</evidence>
<accession>A0A2U2AGB8</accession>
<dbReference type="InterPro" id="IPR001967">
    <property type="entry name" value="Peptidase_S11_N"/>
</dbReference>
<keyword evidence="5 18" id="KW-0121">Carboxypeptidase</keyword>
<dbReference type="InterPro" id="IPR015956">
    <property type="entry name" value="Peniciliin-bd_prot_C_sf"/>
</dbReference>
<evidence type="ECO:0000256" key="5">
    <source>
        <dbReference type="ARBA" id="ARBA00022645"/>
    </source>
</evidence>
<dbReference type="Pfam" id="PF07943">
    <property type="entry name" value="PBP5_C"/>
    <property type="match status" value="1"/>
</dbReference>
<sequence length="394" mass="43949">MKRNMFKKILTFCAIAVSSMTISMAQSPSNTLQLPQYAVKSWVIMDYDTGAILAEANSQTQFEPASITKVMTDYVVADAIKKGKIHKTDNVLISPKSRRMPGSRMFVEEGSLVSVENLLQGLIVQSGNDAAVALAEHTYMTEEAFAEVMNEKAAEIGMKNSHFKNASGLPDPEHLTTAYDLALLSRALIKNFPDHYKYYSQKSFTWNNISQKNRNTLLYEDPTVDGIKTGHTESAGYGLASSAERNGFRIIVVVMGADSEAYRQRVSRELINFAFQNFDRKKIYDAGQIIARANVLHGIDKTVPVGVADSITATLPKIQYNNLKAQIQVNPGLEAPISQGEQVGNLEFYIDNHMLYSFPVVALENVEKVGIFHRLWSSFLMKLNNRINNFKEAL</sequence>
<dbReference type="GO" id="GO:0009002">
    <property type="term" value="F:serine-type D-Ala-D-Ala carboxypeptidase activity"/>
    <property type="evidence" value="ECO:0007669"/>
    <property type="project" value="UniProtKB-EC"/>
</dbReference>
<dbReference type="PRINTS" id="PR00725">
    <property type="entry name" value="DADACBPTASE1"/>
</dbReference>
<evidence type="ECO:0000256" key="6">
    <source>
        <dbReference type="ARBA" id="ARBA00022670"/>
    </source>
</evidence>
<keyword evidence="8" id="KW-0378">Hydrolase</keyword>
<evidence type="ECO:0000256" key="9">
    <source>
        <dbReference type="ARBA" id="ARBA00022960"/>
    </source>
</evidence>
<dbReference type="EMBL" id="QEWQ01000001">
    <property type="protein sequence ID" value="PWD81706.1"/>
    <property type="molecule type" value="Genomic_DNA"/>
</dbReference>
<evidence type="ECO:0000256" key="7">
    <source>
        <dbReference type="ARBA" id="ARBA00022729"/>
    </source>
</evidence>
<dbReference type="GO" id="GO:0008360">
    <property type="term" value="P:regulation of cell shape"/>
    <property type="evidence" value="ECO:0007669"/>
    <property type="project" value="UniProtKB-KW"/>
</dbReference>
<dbReference type="Proteomes" id="UP000245020">
    <property type="component" value="Unassembled WGS sequence"/>
</dbReference>
<keyword evidence="9" id="KW-0133">Cell shape</keyword>
<evidence type="ECO:0000256" key="1">
    <source>
        <dbReference type="ARBA" id="ARBA00003217"/>
    </source>
</evidence>
<feature type="signal peptide" evidence="16">
    <location>
        <begin position="1"/>
        <end position="25"/>
    </location>
</feature>
<dbReference type="OrthoDB" id="9795979at2"/>
<evidence type="ECO:0000256" key="8">
    <source>
        <dbReference type="ARBA" id="ARBA00022801"/>
    </source>
</evidence>
<gene>
    <name evidence="18" type="ORF">DC083_00470</name>
</gene>
<dbReference type="PANTHER" id="PTHR21581:SF6">
    <property type="entry name" value="TRAFFICKING PROTEIN PARTICLE COMPLEX SUBUNIT 12"/>
    <property type="match status" value="1"/>
</dbReference>
<reference evidence="19" key="1">
    <citation type="submission" date="2018-05" db="EMBL/GenBank/DDBJ databases">
        <title>Ignatzschineria dubaiensis sp. nov., isolated from necrotic foot tissues of dromedaries (Camelus dromedarius) and associated maggots in Dubai, United Arab Emirates.</title>
        <authorList>
            <person name="Tsang C.C."/>
            <person name="Tang J.Y.M."/>
            <person name="Fong J.Y.H."/>
            <person name="Kinne J."/>
            <person name="Lee H.H."/>
            <person name="Joseph M."/>
            <person name="Jose S."/>
            <person name="Schuster R.K."/>
            <person name="Tang Y."/>
            <person name="Sivakumar S."/>
            <person name="Chen J.H.K."/>
            <person name="Teng J.L.L."/>
            <person name="Lau S.K.P."/>
            <person name="Wernery U."/>
            <person name="Woo P.C.Y."/>
        </authorList>
    </citation>
    <scope>NUCLEOTIDE SEQUENCE [LARGE SCALE GENOMIC DNA]</scope>
    <source>
        <strain evidence="19">KCTC 22644</strain>
    </source>
</reference>
<dbReference type="Gene3D" id="2.60.410.10">
    <property type="entry name" value="D-Ala-D-Ala carboxypeptidase, C-terminal domain"/>
    <property type="match status" value="1"/>
</dbReference>
<evidence type="ECO:0000256" key="4">
    <source>
        <dbReference type="ARBA" id="ARBA00012448"/>
    </source>
</evidence>
<dbReference type="AlphaFoldDB" id="A0A2U2AGB8"/>
<feature type="active site" description="Acyl-ester intermediate" evidence="13">
    <location>
        <position position="66"/>
    </location>
</feature>
<feature type="chain" id="PRO_5015420714" description="serine-type D-Ala-D-Ala carboxypeptidase" evidence="16">
    <location>
        <begin position="26"/>
        <end position="394"/>
    </location>
</feature>
<keyword evidence="11" id="KW-0961">Cell wall biogenesis/degradation</keyword>
<keyword evidence="10" id="KW-0573">Peptidoglycan synthesis</keyword>
<evidence type="ECO:0000256" key="10">
    <source>
        <dbReference type="ARBA" id="ARBA00022984"/>
    </source>
</evidence>
<evidence type="ECO:0000256" key="15">
    <source>
        <dbReference type="RuleBase" id="RU004016"/>
    </source>
</evidence>
<feature type="domain" description="Peptidase S11 D-Ala-D-Ala carboxypeptidase A C-terminal" evidence="17">
    <location>
        <begin position="278"/>
        <end position="368"/>
    </location>
</feature>
<dbReference type="EC" id="3.4.16.4" evidence="4"/>
<keyword evidence="6" id="KW-0645">Protease</keyword>
<dbReference type="GO" id="GO:0006508">
    <property type="term" value="P:proteolysis"/>
    <property type="evidence" value="ECO:0007669"/>
    <property type="project" value="UniProtKB-KW"/>
</dbReference>
<evidence type="ECO:0000259" key="17">
    <source>
        <dbReference type="SMART" id="SM00936"/>
    </source>
</evidence>
<protein>
    <recommendedName>
        <fullName evidence="4">serine-type D-Ala-D-Ala carboxypeptidase</fullName>
        <ecNumber evidence="4">3.4.16.4</ecNumber>
    </recommendedName>
</protein>
<dbReference type="GO" id="GO:0071555">
    <property type="term" value="P:cell wall organization"/>
    <property type="evidence" value="ECO:0007669"/>
    <property type="project" value="UniProtKB-KW"/>
</dbReference>
<dbReference type="Gene3D" id="3.40.710.10">
    <property type="entry name" value="DD-peptidase/beta-lactamase superfamily"/>
    <property type="match status" value="1"/>
</dbReference>
<comment type="similarity">
    <text evidence="3 15">Belongs to the peptidase S11 family.</text>
</comment>
<evidence type="ECO:0000256" key="13">
    <source>
        <dbReference type="PIRSR" id="PIRSR618044-1"/>
    </source>
</evidence>